<dbReference type="RefSeq" id="WP_317329141.1">
    <property type="nucleotide sequence ID" value="NZ_JAWJZA010000027.1"/>
</dbReference>
<feature type="domain" description="N-acetyltransferase" evidence="1">
    <location>
        <begin position="6"/>
        <end position="146"/>
    </location>
</feature>
<dbReference type="Pfam" id="PF13673">
    <property type="entry name" value="Acetyltransf_10"/>
    <property type="match status" value="1"/>
</dbReference>
<evidence type="ECO:0000313" key="3">
    <source>
        <dbReference type="Proteomes" id="UP001272515"/>
    </source>
</evidence>
<accession>A0ABU3Z6F6</accession>
<dbReference type="EMBL" id="JAWJZB010000001">
    <property type="protein sequence ID" value="MDV5087261.1"/>
    <property type="molecule type" value="Genomic_DNA"/>
</dbReference>
<dbReference type="SUPFAM" id="SSF55729">
    <property type="entry name" value="Acyl-CoA N-acyltransferases (Nat)"/>
    <property type="match status" value="1"/>
</dbReference>
<dbReference type="Proteomes" id="UP001272515">
    <property type="component" value="Unassembled WGS sequence"/>
</dbReference>
<evidence type="ECO:0000259" key="1">
    <source>
        <dbReference type="PROSITE" id="PS51186"/>
    </source>
</evidence>
<keyword evidence="2" id="KW-0012">Acyltransferase</keyword>
<dbReference type="GO" id="GO:0016746">
    <property type="term" value="F:acyltransferase activity"/>
    <property type="evidence" value="ECO:0007669"/>
    <property type="project" value="UniProtKB-KW"/>
</dbReference>
<protein>
    <submittedName>
        <fullName evidence="2">GNAT family N-acetyltransferase</fullName>
        <ecNumber evidence="2">2.3.1.-</ecNumber>
    </submittedName>
</protein>
<sequence length="148" mass="16894">MELHCKRFDELTTTELYEILRLRVDVFVAEQECARKEIDGKDNHAYHFWVSDENGLQGYLRVLEPGINSEHVAFSRMVVRKRGCGLARQLLTVGLHHAKNVMGADAVTVTARYTTTGMYEKLGFHKYAEPVIMDGTEYVPMKNDLSSI</sequence>
<organism evidence="2 3">
    <name type="scientific">Veillonella absiana</name>
    <dbReference type="NCBI Taxonomy" id="3079305"/>
    <lineage>
        <taxon>Bacteria</taxon>
        <taxon>Bacillati</taxon>
        <taxon>Bacillota</taxon>
        <taxon>Negativicutes</taxon>
        <taxon>Veillonellales</taxon>
        <taxon>Veillonellaceae</taxon>
        <taxon>Veillonella</taxon>
    </lineage>
</organism>
<dbReference type="InterPro" id="IPR016181">
    <property type="entry name" value="Acyl_CoA_acyltransferase"/>
</dbReference>
<dbReference type="Gene3D" id="3.40.630.30">
    <property type="match status" value="1"/>
</dbReference>
<keyword evidence="2" id="KW-0808">Transferase</keyword>
<dbReference type="InterPro" id="IPR000182">
    <property type="entry name" value="GNAT_dom"/>
</dbReference>
<dbReference type="EC" id="2.3.1.-" evidence="2"/>
<proteinExistence type="predicted"/>
<dbReference type="PROSITE" id="PS51186">
    <property type="entry name" value="GNAT"/>
    <property type="match status" value="1"/>
</dbReference>
<reference evidence="2 3" key="1">
    <citation type="submission" date="2023-10" db="EMBL/GenBank/DDBJ databases">
        <title>Veillonella sp. nov., isolated from a pig farm feces dump.</title>
        <authorList>
            <person name="Chang Y.-H."/>
        </authorList>
    </citation>
    <scope>NUCLEOTIDE SEQUENCE [LARGE SCALE GENOMIC DNA]</scope>
    <source>
        <strain evidence="2 3">YH-vei2233</strain>
    </source>
</reference>
<evidence type="ECO:0000313" key="2">
    <source>
        <dbReference type="EMBL" id="MDV5087261.1"/>
    </source>
</evidence>
<keyword evidence="3" id="KW-1185">Reference proteome</keyword>
<comment type="caution">
    <text evidence="2">The sequence shown here is derived from an EMBL/GenBank/DDBJ whole genome shotgun (WGS) entry which is preliminary data.</text>
</comment>
<gene>
    <name evidence="2" type="ORF">RVY80_00090</name>
</gene>
<name>A0ABU3Z6F6_9FIRM</name>
<dbReference type="CDD" id="cd04301">
    <property type="entry name" value="NAT_SF"/>
    <property type="match status" value="1"/>
</dbReference>